<evidence type="ECO:0000313" key="3">
    <source>
        <dbReference type="Proteomes" id="UP000188603"/>
    </source>
</evidence>
<dbReference type="Pfam" id="PF02645">
    <property type="entry name" value="DegV"/>
    <property type="match status" value="1"/>
</dbReference>
<dbReference type="STRING" id="1471761.B0W44_06995"/>
<accession>A0A1U9K680</accession>
<dbReference type="EMBL" id="CP019699">
    <property type="protein sequence ID" value="AQS55567.1"/>
    <property type="molecule type" value="Genomic_DNA"/>
</dbReference>
<dbReference type="Proteomes" id="UP000188603">
    <property type="component" value="Chromosome"/>
</dbReference>
<dbReference type="AlphaFoldDB" id="A0A1U9K680"/>
<sequence>MSRRVKVVTDSTADIPEPIRKELDIEMVPLKVHLEGETFLDGITLRPEEFYEKLAQANELSTTSQPSPNEFVEAYRKAAGEDKHDILSIHLSAALSGTYQSAVLAKSMLEDELKIDVFDGKKASYATGMMVVAAAEAAKAGKSLEECRKIAESFRREMRVYFMVDTLKYLQKGGRIGKASALLGSVLNIKPILMLDEDGEVAPDEKVRGKKKAMNRMYEKLQQYAGDEPVWVGLLHAQSEGETASISATLKEKLNISRLDVVELGPVIGTHAGPGTIGVAVMKESAIA</sequence>
<dbReference type="InterPro" id="IPR050270">
    <property type="entry name" value="DegV_domain_contain"/>
</dbReference>
<dbReference type="Gene3D" id="3.30.1180.10">
    <property type="match status" value="1"/>
</dbReference>
<protein>
    <submittedName>
        <fullName evidence="2">EDD domain protein</fullName>
    </submittedName>
</protein>
<dbReference type="OrthoDB" id="9780660at2"/>
<dbReference type="InterPro" id="IPR003797">
    <property type="entry name" value="DegV"/>
</dbReference>
<evidence type="ECO:0000256" key="1">
    <source>
        <dbReference type="ARBA" id="ARBA00023121"/>
    </source>
</evidence>
<dbReference type="RefSeq" id="WP_077719434.1">
    <property type="nucleotide sequence ID" value="NZ_CP019699.1"/>
</dbReference>
<dbReference type="PANTHER" id="PTHR33434">
    <property type="entry name" value="DEGV DOMAIN-CONTAINING PROTEIN DR_1986-RELATED"/>
    <property type="match status" value="1"/>
</dbReference>
<dbReference type="KEGG" id="ntr:B0W44_06995"/>
<organism evidence="2 3">
    <name type="scientific">Novibacillus thermophilus</name>
    <dbReference type="NCBI Taxonomy" id="1471761"/>
    <lineage>
        <taxon>Bacteria</taxon>
        <taxon>Bacillati</taxon>
        <taxon>Bacillota</taxon>
        <taxon>Bacilli</taxon>
        <taxon>Bacillales</taxon>
        <taxon>Thermoactinomycetaceae</taxon>
        <taxon>Novibacillus</taxon>
    </lineage>
</organism>
<keyword evidence="3" id="KW-1185">Reference proteome</keyword>
<keyword evidence="1" id="KW-0446">Lipid-binding</keyword>
<reference evidence="2 3" key="1">
    <citation type="journal article" date="2015" name="Int. J. Syst. Evol. Microbiol.">
        <title>Novibacillus thermophilus gen. nov., sp. nov., a Gram-staining-negative and moderately thermophilic member of the family Thermoactinomycetaceae.</title>
        <authorList>
            <person name="Yang G."/>
            <person name="Chen J."/>
            <person name="Zhou S."/>
        </authorList>
    </citation>
    <scope>NUCLEOTIDE SEQUENCE [LARGE SCALE GENOMIC DNA]</scope>
    <source>
        <strain evidence="2 3">SG-1</strain>
    </source>
</reference>
<name>A0A1U9K680_9BACL</name>
<evidence type="ECO:0000313" key="2">
    <source>
        <dbReference type="EMBL" id="AQS55567.1"/>
    </source>
</evidence>
<dbReference type="InterPro" id="IPR043168">
    <property type="entry name" value="DegV_C"/>
</dbReference>
<dbReference type="GO" id="GO:0008289">
    <property type="term" value="F:lipid binding"/>
    <property type="evidence" value="ECO:0007669"/>
    <property type="project" value="UniProtKB-KW"/>
</dbReference>
<gene>
    <name evidence="2" type="ORF">B0W44_06995</name>
</gene>
<dbReference type="PANTHER" id="PTHR33434:SF2">
    <property type="entry name" value="FATTY ACID-BINDING PROTEIN TM_1468"/>
    <property type="match status" value="1"/>
</dbReference>
<dbReference type="NCBIfam" id="TIGR00762">
    <property type="entry name" value="DegV"/>
    <property type="match status" value="1"/>
</dbReference>
<proteinExistence type="predicted"/>
<dbReference type="PROSITE" id="PS51482">
    <property type="entry name" value="DEGV"/>
    <property type="match status" value="1"/>
</dbReference>
<dbReference type="Gene3D" id="3.40.50.10170">
    <property type="match status" value="1"/>
</dbReference>
<dbReference type="SUPFAM" id="SSF82549">
    <property type="entry name" value="DAK1/DegV-like"/>
    <property type="match status" value="1"/>
</dbReference>